<dbReference type="GO" id="GO:0005509">
    <property type="term" value="F:calcium ion binding"/>
    <property type="evidence" value="ECO:0007669"/>
    <property type="project" value="InterPro"/>
</dbReference>
<dbReference type="Gene3D" id="2.150.10.10">
    <property type="entry name" value="Serralysin-like metalloprotease, C-terminal"/>
    <property type="match status" value="2"/>
</dbReference>
<proteinExistence type="predicted"/>
<dbReference type="SUPFAM" id="SSF51120">
    <property type="entry name" value="beta-Roll"/>
    <property type="match status" value="2"/>
</dbReference>
<evidence type="ECO:0008006" key="5">
    <source>
        <dbReference type="Google" id="ProtNLM"/>
    </source>
</evidence>
<dbReference type="PROSITE" id="PS00330">
    <property type="entry name" value="HEMOLYSIN_CALCIUM"/>
    <property type="match status" value="1"/>
</dbReference>
<name>A0A951P9Z0_9CYAN</name>
<dbReference type="PANTHER" id="PTHR38340:SF1">
    <property type="entry name" value="S-LAYER PROTEIN"/>
    <property type="match status" value="1"/>
</dbReference>
<reference evidence="3" key="1">
    <citation type="submission" date="2021-05" db="EMBL/GenBank/DDBJ databases">
        <authorList>
            <person name="Pietrasiak N."/>
            <person name="Ward R."/>
            <person name="Stajich J.E."/>
            <person name="Kurbessoian T."/>
        </authorList>
    </citation>
    <scope>NUCLEOTIDE SEQUENCE</scope>
    <source>
        <strain evidence="3">GSE-TBD4-15B</strain>
    </source>
</reference>
<dbReference type="InterPro" id="IPR011049">
    <property type="entry name" value="Serralysin-like_metalloprot_C"/>
</dbReference>
<reference evidence="3" key="2">
    <citation type="journal article" date="2022" name="Microbiol. Resour. Announc.">
        <title>Metagenome Sequencing to Explore Phylogenomics of Terrestrial Cyanobacteria.</title>
        <authorList>
            <person name="Ward R.D."/>
            <person name="Stajich J.E."/>
            <person name="Johansen J.R."/>
            <person name="Huntemann M."/>
            <person name="Clum A."/>
            <person name="Foster B."/>
            <person name="Foster B."/>
            <person name="Roux S."/>
            <person name="Palaniappan K."/>
            <person name="Varghese N."/>
            <person name="Mukherjee S."/>
            <person name="Reddy T.B.K."/>
            <person name="Daum C."/>
            <person name="Copeland A."/>
            <person name="Chen I.A."/>
            <person name="Ivanova N.N."/>
            <person name="Kyrpides N.C."/>
            <person name="Shapiro N."/>
            <person name="Eloe-Fadrosh E.A."/>
            <person name="Pietrasiak N."/>
        </authorList>
    </citation>
    <scope>NUCLEOTIDE SEQUENCE</scope>
    <source>
        <strain evidence="3">GSE-TBD4-15B</strain>
    </source>
</reference>
<dbReference type="AlphaFoldDB" id="A0A951P9Z0"/>
<gene>
    <name evidence="3" type="ORF">KME07_08995</name>
</gene>
<comment type="subcellular location">
    <subcellularLocation>
        <location evidence="1">Secreted</location>
    </subcellularLocation>
</comment>
<dbReference type="EMBL" id="JAHHHV010000049">
    <property type="protein sequence ID" value="MBW4465563.1"/>
    <property type="molecule type" value="Genomic_DNA"/>
</dbReference>
<accession>A0A951P9Z0</accession>
<evidence type="ECO:0000256" key="2">
    <source>
        <dbReference type="ARBA" id="ARBA00022525"/>
    </source>
</evidence>
<sequence length="305" mass="31500">MARVTGNASNNRLSGTNQNDQLFGLEGDDVLIGSLGSDLLDGGLGFNTADYSGLSAQITLRPTGILEKAGLGTDQLVKVQRIIGSNNFNIIDASSVSNGSTRLDVNLVQGSVSVQNVPGVGSINLSVANFNWVIGTTSGDRLVGGNFSDLLRGIGGNDTIAGGGRDDILIGDGGNDVVLGQAGNDRLLGSDNTTGGRNEVDVVSGGGGSDTFVLGSRNGSFFVGGGSADYEQIQDFSAGERFELGINQTYQVQRTSDGFDLFAIRSGVRDLVADVTTTSFINLPQGNFTITASQGRGIFQPSNSF</sequence>
<dbReference type="PANTHER" id="PTHR38340">
    <property type="entry name" value="S-LAYER PROTEIN"/>
    <property type="match status" value="1"/>
</dbReference>
<dbReference type="Proteomes" id="UP000707356">
    <property type="component" value="Unassembled WGS sequence"/>
</dbReference>
<dbReference type="GO" id="GO:0005576">
    <property type="term" value="C:extracellular region"/>
    <property type="evidence" value="ECO:0007669"/>
    <property type="project" value="UniProtKB-SubCell"/>
</dbReference>
<dbReference type="Pfam" id="PF00353">
    <property type="entry name" value="HemolysinCabind"/>
    <property type="match status" value="3"/>
</dbReference>
<keyword evidence="2" id="KW-0964">Secreted</keyword>
<dbReference type="InterPro" id="IPR001343">
    <property type="entry name" value="Hemolysn_Ca-bd"/>
</dbReference>
<protein>
    <recommendedName>
        <fullName evidence="5">Calcium-binding protein</fullName>
    </recommendedName>
</protein>
<dbReference type="PRINTS" id="PR00313">
    <property type="entry name" value="CABNDNGRPT"/>
</dbReference>
<evidence type="ECO:0000313" key="4">
    <source>
        <dbReference type="Proteomes" id="UP000707356"/>
    </source>
</evidence>
<dbReference type="InterPro" id="IPR018511">
    <property type="entry name" value="Hemolysin-typ_Ca-bd_CS"/>
</dbReference>
<evidence type="ECO:0000313" key="3">
    <source>
        <dbReference type="EMBL" id="MBW4465563.1"/>
    </source>
</evidence>
<comment type="caution">
    <text evidence="3">The sequence shown here is derived from an EMBL/GenBank/DDBJ whole genome shotgun (WGS) entry which is preliminary data.</text>
</comment>
<dbReference type="InterPro" id="IPR050557">
    <property type="entry name" value="RTX_toxin/Mannuronan_C5-epim"/>
</dbReference>
<evidence type="ECO:0000256" key="1">
    <source>
        <dbReference type="ARBA" id="ARBA00004613"/>
    </source>
</evidence>
<organism evidence="3 4">
    <name type="scientific">Pegethrix bostrychoides GSE-TBD4-15B</name>
    <dbReference type="NCBI Taxonomy" id="2839662"/>
    <lineage>
        <taxon>Bacteria</taxon>
        <taxon>Bacillati</taxon>
        <taxon>Cyanobacteriota</taxon>
        <taxon>Cyanophyceae</taxon>
        <taxon>Oculatellales</taxon>
        <taxon>Oculatellaceae</taxon>
        <taxon>Pegethrix</taxon>
    </lineage>
</organism>